<proteinExistence type="predicted"/>
<gene>
    <name evidence="1" type="ordered locus">Smar_0217</name>
</gene>
<reference evidence="1 2" key="2">
    <citation type="journal article" date="2009" name="Stand. Genomic Sci.">
        <title>Complete genome sequence of Staphylothermus marinus Stetter and Fiala 1986 type strain F1.</title>
        <authorList>
            <person name="Anderson I.J."/>
            <person name="Sun H."/>
            <person name="Lapidus A."/>
            <person name="Copeland A."/>
            <person name="Glavina Del Rio T."/>
            <person name="Tice H."/>
            <person name="Dalin E."/>
            <person name="Lucas S."/>
            <person name="Barry K."/>
            <person name="Land M."/>
            <person name="Richardson P."/>
            <person name="Huber H."/>
            <person name="Kyrpides N.C."/>
        </authorList>
    </citation>
    <scope>NUCLEOTIDE SEQUENCE [LARGE SCALE GENOMIC DNA]</scope>
    <source>
        <strain evidence="2">ATCC 43588 / DSM 3639 / JCM 9404 / F1</strain>
    </source>
</reference>
<dbReference type="STRING" id="399550.Smar_0217"/>
<dbReference type="Proteomes" id="UP000000254">
    <property type="component" value="Chromosome"/>
</dbReference>
<dbReference type="KEGG" id="smr:Smar_0217"/>
<dbReference type="GeneID" id="4906508"/>
<dbReference type="RefSeq" id="WP_011838521.1">
    <property type="nucleotide sequence ID" value="NC_009033.1"/>
</dbReference>
<dbReference type="OrthoDB" id="46187at2157"/>
<keyword evidence="2" id="KW-1185">Reference proteome</keyword>
<evidence type="ECO:0000313" key="2">
    <source>
        <dbReference type="Proteomes" id="UP000000254"/>
    </source>
</evidence>
<reference evidence="2" key="1">
    <citation type="journal article" date="2009" name="BMC Genomics">
        <title>The complete genome sequence of Staphylothermus marinus reveals differences in sulfur metabolism among heterotrophic Crenarchaeota.</title>
        <authorList>
            <person name="Anderson I.J."/>
            <person name="Dharmarajan L."/>
            <person name="Rodriguez J."/>
            <person name="Hooper S."/>
            <person name="Porat I."/>
            <person name="Ulrich L.E."/>
            <person name="Elkins J.G."/>
            <person name="Mavromatis K."/>
            <person name="Sun H."/>
            <person name="Land M."/>
            <person name="Lapidus A."/>
            <person name="Lucas S."/>
            <person name="Barry K."/>
            <person name="Huber H."/>
            <person name="Zhulin I.B."/>
            <person name="Whitman W.B."/>
            <person name="Mukhopadhyay B."/>
            <person name="Woese C."/>
            <person name="Bristow J."/>
            <person name="Kyrpides N."/>
        </authorList>
    </citation>
    <scope>NUCLEOTIDE SEQUENCE [LARGE SCALE GENOMIC DNA]</scope>
    <source>
        <strain evidence="2">ATCC 43588 / DSM 3639 / JCM 9404 / F1</strain>
    </source>
</reference>
<dbReference type="eggNOG" id="arCOG05941">
    <property type="taxonomic scope" value="Archaea"/>
</dbReference>
<dbReference type="AlphaFoldDB" id="A3DL20"/>
<name>A3DL20_STAMF</name>
<protein>
    <submittedName>
        <fullName evidence="1">Uncharacterized protein</fullName>
    </submittedName>
</protein>
<dbReference type="HOGENOM" id="CLU_143937_0_0_2"/>
<dbReference type="EMBL" id="CP000575">
    <property type="protein sequence ID" value="ABN69330.1"/>
    <property type="molecule type" value="Genomic_DNA"/>
</dbReference>
<evidence type="ECO:0000313" key="1">
    <source>
        <dbReference type="EMBL" id="ABN69330.1"/>
    </source>
</evidence>
<accession>A3DL20</accession>
<organism evidence="1 2">
    <name type="scientific">Staphylothermus marinus (strain ATCC 43588 / DSM 3639 / JCM 9404 / F1)</name>
    <dbReference type="NCBI Taxonomy" id="399550"/>
    <lineage>
        <taxon>Archaea</taxon>
        <taxon>Thermoproteota</taxon>
        <taxon>Thermoprotei</taxon>
        <taxon>Desulfurococcales</taxon>
        <taxon>Desulfurococcaceae</taxon>
        <taxon>Staphylothermus</taxon>
    </lineage>
</organism>
<sequence length="138" mass="16345">MSDNVRSGDHKRIKYRDDVFNRISLIISDGLRPIYEYNNIVKNYGYYLKPVHIVVKKSGNETVKYYYYGRYWYRIEYVKGKKKRLKWIYVGKEKPDKKLPDPPNNPFEGTVIKIRNGTIEISGSKEALSILSRAFQLE</sequence>